<dbReference type="PANTHER" id="PTHR33507">
    <property type="entry name" value="INNER MEMBRANE PROTEIN YBBJ"/>
    <property type="match status" value="1"/>
</dbReference>
<accession>A0ABU6KA74</accession>
<feature type="transmembrane region" description="Helical" evidence="5">
    <location>
        <begin position="32"/>
        <end position="48"/>
    </location>
</feature>
<name>A0ABU6KA74_9BACI</name>
<dbReference type="Proteomes" id="UP001335737">
    <property type="component" value="Unassembled WGS sequence"/>
</dbReference>
<evidence type="ECO:0000313" key="8">
    <source>
        <dbReference type="Proteomes" id="UP001335737"/>
    </source>
</evidence>
<evidence type="ECO:0000259" key="6">
    <source>
        <dbReference type="Pfam" id="PF01957"/>
    </source>
</evidence>
<feature type="transmembrane region" description="Helical" evidence="5">
    <location>
        <begin position="6"/>
        <end position="27"/>
    </location>
</feature>
<feature type="transmembrane region" description="Helical" evidence="5">
    <location>
        <begin position="102"/>
        <end position="123"/>
    </location>
</feature>
<keyword evidence="4 5" id="KW-0472">Membrane</keyword>
<gene>
    <name evidence="7" type="ORF">QGM71_01875</name>
</gene>
<feature type="transmembrane region" description="Helical" evidence="5">
    <location>
        <begin position="78"/>
        <end position="96"/>
    </location>
</feature>
<protein>
    <submittedName>
        <fullName evidence="7">NfeD family protein</fullName>
    </submittedName>
</protein>
<evidence type="ECO:0000256" key="1">
    <source>
        <dbReference type="ARBA" id="ARBA00004141"/>
    </source>
</evidence>
<dbReference type="InterPro" id="IPR012340">
    <property type="entry name" value="NA-bd_OB-fold"/>
</dbReference>
<evidence type="ECO:0000256" key="3">
    <source>
        <dbReference type="ARBA" id="ARBA00022989"/>
    </source>
</evidence>
<evidence type="ECO:0000313" key="7">
    <source>
        <dbReference type="EMBL" id="MEC5422241.1"/>
    </source>
</evidence>
<proteinExistence type="predicted"/>
<dbReference type="Pfam" id="PF01957">
    <property type="entry name" value="NfeD"/>
    <property type="match status" value="1"/>
</dbReference>
<feature type="domain" description="NfeD-like C-terminal" evidence="6">
    <location>
        <begin position="153"/>
        <end position="207"/>
    </location>
</feature>
<dbReference type="InterPro" id="IPR002810">
    <property type="entry name" value="NfeD-like_C"/>
</dbReference>
<reference evidence="7 8" key="1">
    <citation type="journal article" date="2024" name="Int. J. Syst. Evol. Microbiol.">
        <title>Virgibacillus tibetensis sp. nov., isolated from salt lake on the Tibetan Plateau of China.</title>
        <authorList>
            <person name="Phurbu D."/>
            <person name="Liu Z.-X."/>
            <person name="Wang R."/>
            <person name="Zheng Y.-Y."/>
            <person name="Liu H.-C."/>
            <person name="Zhou Y.-G."/>
            <person name="Yu Y.-J."/>
            <person name="Li A.-H."/>
        </authorList>
    </citation>
    <scope>NUCLEOTIDE SEQUENCE [LARGE SCALE GENOMIC DNA]</scope>
    <source>
        <strain evidence="7 8">C22-A2</strain>
    </source>
</reference>
<dbReference type="Gene3D" id="2.40.50.140">
    <property type="entry name" value="Nucleic acid-binding proteins"/>
    <property type="match status" value="1"/>
</dbReference>
<dbReference type="RefSeq" id="WP_327605811.1">
    <property type="nucleotide sequence ID" value="NZ_JARZFX010000001.1"/>
</dbReference>
<dbReference type="EMBL" id="JARZFX010000001">
    <property type="protein sequence ID" value="MEC5422241.1"/>
    <property type="molecule type" value="Genomic_DNA"/>
</dbReference>
<dbReference type="InterPro" id="IPR052165">
    <property type="entry name" value="Membrane_assoc_protease"/>
</dbReference>
<comment type="caution">
    <text evidence="7">The sequence shown here is derived from an EMBL/GenBank/DDBJ whole genome shotgun (WGS) entry which is preliminary data.</text>
</comment>
<evidence type="ECO:0000256" key="2">
    <source>
        <dbReference type="ARBA" id="ARBA00022692"/>
    </source>
</evidence>
<evidence type="ECO:0000256" key="4">
    <source>
        <dbReference type="ARBA" id="ARBA00023136"/>
    </source>
</evidence>
<keyword evidence="8" id="KW-1185">Reference proteome</keyword>
<keyword evidence="2 5" id="KW-0812">Transmembrane</keyword>
<keyword evidence="3 5" id="KW-1133">Transmembrane helix</keyword>
<evidence type="ECO:0000256" key="5">
    <source>
        <dbReference type="SAM" id="Phobius"/>
    </source>
</evidence>
<feature type="transmembrane region" description="Helical" evidence="5">
    <location>
        <begin position="54"/>
        <end position="71"/>
    </location>
</feature>
<sequence length="210" mass="23001">MDIFSLEWIGFVITGLGTLFLIGEVLVNMRGFFALLGIGFITVYFSVYLETGSFMIMLIIYFVGLLLIIIDGKLLNDGTLATLGVASMLAAVALPAPSLFAGMYAVVGVLLGGGASFFFLKVFKRREMWTKITLKDQLTSEAGYNSMNKTYGKLVNKEGVTRSDLRPVGTIRVDNTDYSAISNGQWIAKDSRVKIVQVDGTKILVEKIIE</sequence>
<comment type="subcellular location">
    <subcellularLocation>
        <location evidence="1">Membrane</location>
        <topology evidence="1">Multi-pass membrane protein</topology>
    </subcellularLocation>
</comment>
<organism evidence="7 8">
    <name type="scientific">Virgibacillus tibetensis</name>
    <dbReference type="NCBI Taxonomy" id="3042313"/>
    <lineage>
        <taxon>Bacteria</taxon>
        <taxon>Bacillati</taxon>
        <taxon>Bacillota</taxon>
        <taxon>Bacilli</taxon>
        <taxon>Bacillales</taxon>
        <taxon>Bacillaceae</taxon>
        <taxon>Virgibacillus</taxon>
    </lineage>
</organism>
<dbReference type="PANTHER" id="PTHR33507:SF3">
    <property type="entry name" value="INNER MEMBRANE PROTEIN YBBJ"/>
    <property type="match status" value="1"/>
</dbReference>